<dbReference type="Proteomes" id="UP000294543">
    <property type="component" value="Unassembled WGS sequence"/>
</dbReference>
<dbReference type="EMBL" id="SMKP01000350">
    <property type="protein sequence ID" value="TDD02284.1"/>
    <property type="molecule type" value="Genomic_DNA"/>
</dbReference>
<dbReference type="PANTHER" id="PTHR24260:SF132">
    <property type="entry name" value="PEPTIDASE S1 DOMAIN-CONTAINING PROTEIN"/>
    <property type="match status" value="1"/>
</dbReference>
<reference evidence="2 3" key="1">
    <citation type="submission" date="2019-03" db="EMBL/GenBank/DDBJ databases">
        <title>Draft genome sequences of novel Actinobacteria.</title>
        <authorList>
            <person name="Sahin N."/>
            <person name="Ay H."/>
            <person name="Saygin H."/>
        </authorList>
    </citation>
    <scope>NUCLEOTIDE SEQUENCE [LARGE SCALE GENOMIC DNA]</scope>
    <source>
        <strain evidence="2 3">KC712</strain>
    </source>
</reference>
<organism evidence="2 3">
    <name type="scientific">Nonomuraea diastatica</name>
    <dbReference type="NCBI Taxonomy" id="1848329"/>
    <lineage>
        <taxon>Bacteria</taxon>
        <taxon>Bacillati</taxon>
        <taxon>Actinomycetota</taxon>
        <taxon>Actinomycetes</taxon>
        <taxon>Streptosporangiales</taxon>
        <taxon>Streptosporangiaceae</taxon>
        <taxon>Nonomuraea</taxon>
    </lineage>
</organism>
<dbReference type="Pfam" id="PF00089">
    <property type="entry name" value="Trypsin"/>
    <property type="match status" value="1"/>
</dbReference>
<name>A0A4R4VJ65_9ACTN</name>
<dbReference type="OrthoDB" id="3657335at2"/>
<dbReference type="GO" id="GO:0004252">
    <property type="term" value="F:serine-type endopeptidase activity"/>
    <property type="evidence" value="ECO:0007669"/>
    <property type="project" value="InterPro"/>
</dbReference>
<keyword evidence="2" id="KW-0645">Protease</keyword>
<feature type="domain" description="Peptidase S1" evidence="1">
    <location>
        <begin position="12"/>
        <end position="89"/>
    </location>
</feature>
<evidence type="ECO:0000313" key="2">
    <source>
        <dbReference type="EMBL" id="TDD02284.1"/>
    </source>
</evidence>
<dbReference type="InterPro" id="IPR033116">
    <property type="entry name" value="TRYPSIN_SER"/>
</dbReference>
<dbReference type="SUPFAM" id="SSF50494">
    <property type="entry name" value="Trypsin-like serine proteases"/>
    <property type="match status" value="1"/>
</dbReference>
<comment type="caution">
    <text evidence="2">The sequence shown here is derived from an EMBL/GenBank/DDBJ whole genome shotgun (WGS) entry which is preliminary data.</text>
</comment>
<dbReference type="AlphaFoldDB" id="A0A4R4VJ65"/>
<dbReference type="InterPro" id="IPR009003">
    <property type="entry name" value="Peptidase_S1_PA"/>
</dbReference>
<dbReference type="InterPro" id="IPR051333">
    <property type="entry name" value="CLIP_Serine_Protease"/>
</dbReference>
<dbReference type="GO" id="GO:0006508">
    <property type="term" value="P:proteolysis"/>
    <property type="evidence" value="ECO:0007669"/>
    <property type="project" value="UniProtKB-KW"/>
</dbReference>
<protein>
    <submittedName>
        <fullName evidence="2">Trypsin-like serine protease</fullName>
    </submittedName>
</protein>
<proteinExistence type="predicted"/>
<dbReference type="PROSITE" id="PS00135">
    <property type="entry name" value="TRYPSIN_SER"/>
    <property type="match status" value="1"/>
</dbReference>
<dbReference type="InterPro" id="IPR001254">
    <property type="entry name" value="Trypsin_dom"/>
</dbReference>
<keyword evidence="3" id="KW-1185">Reference proteome</keyword>
<evidence type="ECO:0000259" key="1">
    <source>
        <dbReference type="Pfam" id="PF00089"/>
    </source>
</evidence>
<dbReference type="InterPro" id="IPR043504">
    <property type="entry name" value="Peptidase_S1_PA_chymotrypsin"/>
</dbReference>
<sequence length="99" mass="10431">MEILQLDTKPLAHAECSFGDEFDATPGDLCVERSKGGAAGACNGDSGSPLLLKVAGKWRVIGVDSRSGGNSCLATDEVFTSIAFYWEWITSTISADRAS</sequence>
<dbReference type="Gene3D" id="2.40.10.10">
    <property type="entry name" value="Trypsin-like serine proteases"/>
    <property type="match status" value="1"/>
</dbReference>
<accession>A0A4R4VJ65</accession>
<evidence type="ECO:0000313" key="3">
    <source>
        <dbReference type="Proteomes" id="UP000294543"/>
    </source>
</evidence>
<dbReference type="PANTHER" id="PTHR24260">
    <property type="match status" value="1"/>
</dbReference>
<keyword evidence="2" id="KW-0378">Hydrolase</keyword>
<gene>
    <name evidence="2" type="ORF">E1294_51265</name>
</gene>